<dbReference type="Proteomes" id="UP000255505">
    <property type="component" value="Unassembled WGS sequence"/>
</dbReference>
<evidence type="ECO:0000313" key="3">
    <source>
        <dbReference type="EMBL" id="SPK70627.1"/>
    </source>
</evidence>
<accession>A0A375I7L2</accession>
<protein>
    <recommendedName>
        <fullName evidence="2">Transposase IS66 central domain-containing protein</fullName>
    </recommendedName>
</protein>
<dbReference type="EMBL" id="OOEF01000058">
    <property type="protein sequence ID" value="SPK70627.1"/>
    <property type="molecule type" value="Genomic_DNA"/>
</dbReference>
<feature type="domain" description="Transposase IS66 central" evidence="2">
    <location>
        <begin position="92"/>
        <end position="148"/>
    </location>
</feature>
<gene>
    <name evidence="3" type="ORF">CT19425_U610023</name>
</gene>
<evidence type="ECO:0000256" key="1">
    <source>
        <dbReference type="SAM" id="MobiDB-lite"/>
    </source>
</evidence>
<reference evidence="3 4" key="1">
    <citation type="submission" date="2018-01" db="EMBL/GenBank/DDBJ databases">
        <authorList>
            <person name="Gaut B.S."/>
            <person name="Morton B.R."/>
            <person name="Clegg M.T."/>
            <person name="Duvall M.R."/>
        </authorList>
    </citation>
    <scope>NUCLEOTIDE SEQUENCE [LARGE SCALE GENOMIC DNA]</scope>
    <source>
        <strain evidence="3">Cupriavidus taiwanensis LMG 19425</strain>
    </source>
</reference>
<dbReference type="InterPro" id="IPR004291">
    <property type="entry name" value="Transposase_IS66_central"/>
</dbReference>
<feature type="compositionally biased region" description="Basic and acidic residues" evidence="1">
    <location>
        <begin position="130"/>
        <end position="145"/>
    </location>
</feature>
<dbReference type="AlphaFoldDB" id="A0A375I7L2"/>
<feature type="region of interest" description="Disordered" evidence="1">
    <location>
        <begin position="62"/>
        <end position="90"/>
    </location>
</feature>
<evidence type="ECO:0000259" key="2">
    <source>
        <dbReference type="Pfam" id="PF03050"/>
    </source>
</evidence>
<sequence length="159" mass="18254">MAARCMATIRQSRYWRRAMARRRRHGCGPTCVTTVHRQTPHHLRYGLPTRPIARVNTRNTICGPSPGRCKPTRTRASMRSTKQGEFKKPHAAAHARRKFHELHAVRPNSVTEQALARIGELYDIEREIRGKPPDLRREIRQREAVPRLASPGLARRDSG</sequence>
<evidence type="ECO:0000313" key="4">
    <source>
        <dbReference type="Proteomes" id="UP000255505"/>
    </source>
</evidence>
<proteinExistence type="predicted"/>
<dbReference type="Pfam" id="PF03050">
    <property type="entry name" value="DDE_Tnp_IS66"/>
    <property type="match status" value="1"/>
</dbReference>
<name>A0A375I7L2_9BURK</name>
<feature type="region of interest" description="Disordered" evidence="1">
    <location>
        <begin position="130"/>
        <end position="159"/>
    </location>
</feature>
<organism evidence="3 4">
    <name type="scientific">Cupriavidus taiwanensis</name>
    <dbReference type="NCBI Taxonomy" id="164546"/>
    <lineage>
        <taxon>Bacteria</taxon>
        <taxon>Pseudomonadati</taxon>
        <taxon>Pseudomonadota</taxon>
        <taxon>Betaproteobacteria</taxon>
        <taxon>Burkholderiales</taxon>
        <taxon>Burkholderiaceae</taxon>
        <taxon>Cupriavidus</taxon>
    </lineage>
</organism>